<keyword evidence="7" id="KW-0560">Oxidoreductase</keyword>
<keyword evidence="4" id="KW-0479">Metal-binding</keyword>
<keyword evidence="4" id="KW-0349">Heme</keyword>
<dbReference type="GO" id="GO:0016705">
    <property type="term" value="F:oxidoreductase activity, acting on paired donors, with incorporation or reduction of molecular oxygen"/>
    <property type="evidence" value="ECO:0007669"/>
    <property type="project" value="InterPro"/>
</dbReference>
<keyword evidence="5" id="KW-0256">Endoplasmic reticulum</keyword>
<dbReference type="InterPro" id="IPR001128">
    <property type="entry name" value="Cyt_P450"/>
</dbReference>
<dbReference type="Proteomes" id="UP000789390">
    <property type="component" value="Unassembled WGS sequence"/>
</dbReference>
<dbReference type="PANTHER" id="PTHR24291:SF189">
    <property type="entry name" value="CYTOCHROME P450 4C3-RELATED"/>
    <property type="match status" value="1"/>
</dbReference>
<evidence type="ECO:0000256" key="8">
    <source>
        <dbReference type="ARBA" id="ARBA00023136"/>
    </source>
</evidence>
<evidence type="ECO:0000313" key="10">
    <source>
        <dbReference type="EMBL" id="CAH0103130.1"/>
    </source>
</evidence>
<evidence type="ECO:0008006" key="12">
    <source>
        <dbReference type="Google" id="ProtNLM"/>
    </source>
</evidence>
<evidence type="ECO:0000256" key="3">
    <source>
        <dbReference type="ARBA" id="ARBA00010617"/>
    </source>
</evidence>
<gene>
    <name evidence="10" type="ORF">DGAL_LOCUS5664</name>
</gene>
<keyword evidence="8 9" id="KW-0472">Membrane</keyword>
<evidence type="ECO:0000256" key="4">
    <source>
        <dbReference type="ARBA" id="ARBA00022617"/>
    </source>
</evidence>
<dbReference type="EMBL" id="CAKKLH010000101">
    <property type="protein sequence ID" value="CAH0103130.1"/>
    <property type="molecule type" value="Genomic_DNA"/>
</dbReference>
<comment type="caution">
    <text evidence="10">The sequence shown here is derived from an EMBL/GenBank/DDBJ whole genome shotgun (WGS) entry which is preliminary data.</text>
</comment>
<keyword evidence="9" id="KW-1133">Transmembrane helix</keyword>
<dbReference type="Pfam" id="PF00067">
    <property type="entry name" value="p450"/>
    <property type="match status" value="2"/>
</dbReference>
<dbReference type="GO" id="GO:0004497">
    <property type="term" value="F:monooxygenase activity"/>
    <property type="evidence" value="ECO:0007669"/>
    <property type="project" value="UniProtKB-KW"/>
</dbReference>
<comment type="subcellular location">
    <subcellularLocation>
        <location evidence="2">Endoplasmic reticulum membrane</location>
    </subcellularLocation>
</comment>
<dbReference type="AlphaFoldDB" id="A0A8J2WDM8"/>
<evidence type="ECO:0000256" key="6">
    <source>
        <dbReference type="ARBA" id="ARBA00023004"/>
    </source>
</evidence>
<keyword evidence="7" id="KW-0503">Monooxygenase</keyword>
<feature type="transmembrane region" description="Helical" evidence="9">
    <location>
        <begin position="16"/>
        <end position="34"/>
    </location>
</feature>
<keyword evidence="6" id="KW-0408">Iron</keyword>
<dbReference type="InterPro" id="IPR050196">
    <property type="entry name" value="Cytochrome_P450_Monoox"/>
</dbReference>
<evidence type="ECO:0000256" key="9">
    <source>
        <dbReference type="SAM" id="Phobius"/>
    </source>
</evidence>
<organism evidence="10 11">
    <name type="scientific">Daphnia galeata</name>
    <dbReference type="NCBI Taxonomy" id="27404"/>
    <lineage>
        <taxon>Eukaryota</taxon>
        <taxon>Metazoa</taxon>
        <taxon>Ecdysozoa</taxon>
        <taxon>Arthropoda</taxon>
        <taxon>Crustacea</taxon>
        <taxon>Branchiopoda</taxon>
        <taxon>Diplostraca</taxon>
        <taxon>Cladocera</taxon>
        <taxon>Anomopoda</taxon>
        <taxon>Daphniidae</taxon>
        <taxon>Daphnia</taxon>
    </lineage>
</organism>
<dbReference type="OrthoDB" id="1470350at2759"/>
<name>A0A8J2WDM8_9CRUS</name>
<dbReference type="Gene3D" id="1.10.630.10">
    <property type="entry name" value="Cytochrome P450"/>
    <property type="match status" value="3"/>
</dbReference>
<protein>
    <recommendedName>
        <fullName evidence="12">Cytochrome P450</fullName>
    </recommendedName>
</protein>
<accession>A0A8J2WDM8</accession>
<keyword evidence="9" id="KW-0812">Transmembrane</keyword>
<comment type="similarity">
    <text evidence="3">Belongs to the cytochrome P450 family.</text>
</comment>
<evidence type="ECO:0000256" key="5">
    <source>
        <dbReference type="ARBA" id="ARBA00022824"/>
    </source>
</evidence>
<reference evidence="10" key="1">
    <citation type="submission" date="2021-11" db="EMBL/GenBank/DDBJ databases">
        <authorList>
            <person name="Schell T."/>
        </authorList>
    </citation>
    <scope>NUCLEOTIDE SEQUENCE</scope>
    <source>
        <strain evidence="10">M5</strain>
    </source>
</reference>
<proteinExistence type="inferred from homology"/>
<dbReference type="PANTHER" id="PTHR24291">
    <property type="entry name" value="CYTOCHROME P450 FAMILY 4"/>
    <property type="match status" value="1"/>
</dbReference>
<dbReference type="GO" id="GO:0005506">
    <property type="term" value="F:iron ion binding"/>
    <property type="evidence" value="ECO:0007669"/>
    <property type="project" value="InterPro"/>
</dbReference>
<evidence type="ECO:0000256" key="2">
    <source>
        <dbReference type="ARBA" id="ARBA00004586"/>
    </source>
</evidence>
<keyword evidence="11" id="KW-1185">Reference proteome</keyword>
<dbReference type="SUPFAM" id="SSF48264">
    <property type="entry name" value="Cytochrome P450"/>
    <property type="match status" value="1"/>
</dbReference>
<dbReference type="GO" id="GO:0020037">
    <property type="term" value="F:heme binding"/>
    <property type="evidence" value="ECO:0007669"/>
    <property type="project" value="InterPro"/>
</dbReference>
<evidence type="ECO:0000256" key="1">
    <source>
        <dbReference type="ARBA" id="ARBA00001971"/>
    </source>
</evidence>
<evidence type="ECO:0000313" key="11">
    <source>
        <dbReference type="Proteomes" id="UP000789390"/>
    </source>
</evidence>
<dbReference type="GO" id="GO:0005789">
    <property type="term" value="C:endoplasmic reticulum membrane"/>
    <property type="evidence" value="ECO:0007669"/>
    <property type="project" value="UniProtKB-SubCell"/>
</dbReference>
<dbReference type="InterPro" id="IPR036396">
    <property type="entry name" value="Cyt_P450_sf"/>
</dbReference>
<evidence type="ECO:0000256" key="7">
    <source>
        <dbReference type="ARBA" id="ARBA00023033"/>
    </source>
</evidence>
<sequence>METDIVDSFWTDCGSLIFKWLLLVTIPVIYYWLWSRSTFVQLVNAIPGPPSIPFLGNVLDLYVDRDEFLKIVHIEWTRKYGNIYRAWGGSRPVVVISSPELMEVQTSMGKQTRGEEEKALYVQNLHRIGQIVMERGIRPWLRFDWMYKFSALGRENLRCVKALHNFTNKVINDRRKALQEELYDSTTESNENSNNNLPEISNDSLASSNELVKEELDQIFGDSDRPCTIQDVSELKYLECCIKETLRLYPSVPAVMRYITEDIHVGQKYGLLEIKIVLANLLRQFRFSVSDPSQPMLVPSSEVVLKPKNGVPLIVTKLTGN</sequence>
<comment type="cofactor">
    <cofactor evidence="1">
        <name>heme</name>
        <dbReference type="ChEBI" id="CHEBI:30413"/>
    </cofactor>
</comment>